<feature type="transmembrane region" description="Helical" evidence="9">
    <location>
        <begin position="162"/>
        <end position="180"/>
    </location>
</feature>
<dbReference type="RefSeq" id="WP_048095296.1">
    <property type="nucleotide sequence ID" value="NZ_CP006577.1"/>
</dbReference>
<dbReference type="GO" id="GO:0016020">
    <property type="term" value="C:membrane"/>
    <property type="evidence" value="ECO:0007669"/>
    <property type="project" value="UniProtKB-SubCell"/>
</dbReference>
<evidence type="ECO:0000256" key="1">
    <source>
        <dbReference type="ARBA" id="ARBA00001981"/>
    </source>
</evidence>
<dbReference type="GeneID" id="24794389"/>
<sequence>MDVTIALVAALAIAFAIGSNDTCNSFGICVGCGLLTMKRAAYILFLLVFAGMLFGSGRIMDTVGREMVELNEIVVSVSLIISSAAIVAANYLRTPVSSHQAIVMSLIGSAFALGNRIDVSTVAKIILSWVISPFGALLLSIVFYWIMERTLAKLPALRVERVLRVLLFIGATVIGFNTGANELATALAPIVMFGVMNVFEAALLGSAMLFLGAWIVSVRVAEVVGKGITALDPFTGFAAQFAAGITVLLFTLIGMPVSTTYCTVGAVTGVGLYKSVRGVKFAFLKRIVASWILTPFTAFTLSFILTLLLSQQAF</sequence>
<feature type="transmembrane region" description="Helical" evidence="9">
    <location>
        <begin position="126"/>
        <end position="147"/>
    </location>
</feature>
<comment type="function">
    <text evidence="1">Potential transporter for phosphate.</text>
</comment>
<reference evidence="10 11" key="1">
    <citation type="submission" date="2013-07" db="EMBL/GenBank/DDBJ databases">
        <title>Genome of Archaeoglobus fulgidus.</title>
        <authorList>
            <person name="Fiebig A."/>
            <person name="Birkeland N.-K."/>
        </authorList>
    </citation>
    <scope>NUCLEOTIDE SEQUENCE [LARGE SCALE GENOMIC DNA]</scope>
    <source>
        <strain evidence="10 11">DSM 8774</strain>
    </source>
</reference>
<dbReference type="PANTHER" id="PTHR11101">
    <property type="entry name" value="PHOSPHATE TRANSPORTER"/>
    <property type="match status" value="1"/>
</dbReference>
<comment type="similarity">
    <text evidence="3">Belongs to the inorganic phosphate transporter (PiT) (TC 2.A.20) family.</text>
</comment>
<evidence type="ECO:0000256" key="3">
    <source>
        <dbReference type="ARBA" id="ARBA00009916"/>
    </source>
</evidence>
<evidence type="ECO:0000256" key="6">
    <source>
        <dbReference type="ARBA" id="ARBA00022692"/>
    </source>
</evidence>
<accession>A0A075WDD4</accession>
<evidence type="ECO:0000256" key="4">
    <source>
        <dbReference type="ARBA" id="ARBA00022448"/>
    </source>
</evidence>
<evidence type="ECO:0000256" key="9">
    <source>
        <dbReference type="SAM" id="Phobius"/>
    </source>
</evidence>
<evidence type="ECO:0000256" key="2">
    <source>
        <dbReference type="ARBA" id="ARBA00004141"/>
    </source>
</evidence>
<evidence type="ECO:0000256" key="5">
    <source>
        <dbReference type="ARBA" id="ARBA00022592"/>
    </source>
</evidence>
<keyword evidence="4" id="KW-0813">Transport</keyword>
<feature type="transmembrane region" description="Helical" evidence="9">
    <location>
        <begin position="187"/>
        <end position="217"/>
    </location>
</feature>
<dbReference type="GO" id="GO:0005315">
    <property type="term" value="F:phosphate transmembrane transporter activity"/>
    <property type="evidence" value="ECO:0007669"/>
    <property type="project" value="InterPro"/>
</dbReference>
<evidence type="ECO:0000256" key="7">
    <source>
        <dbReference type="ARBA" id="ARBA00022989"/>
    </source>
</evidence>
<dbReference type="GO" id="GO:0035435">
    <property type="term" value="P:phosphate ion transmembrane transport"/>
    <property type="evidence" value="ECO:0007669"/>
    <property type="project" value="TreeGrafter"/>
</dbReference>
<feature type="transmembrane region" description="Helical" evidence="9">
    <location>
        <begin position="237"/>
        <end position="267"/>
    </location>
</feature>
<dbReference type="AlphaFoldDB" id="A0A075WDD4"/>
<keyword evidence="7 9" id="KW-1133">Transmembrane helix</keyword>
<proteinExistence type="inferred from homology"/>
<name>A0A075WDD4_ARCFL</name>
<keyword evidence="5" id="KW-0592">Phosphate transport</keyword>
<dbReference type="EMBL" id="CP006577">
    <property type="protein sequence ID" value="AIG97667.1"/>
    <property type="molecule type" value="Genomic_DNA"/>
</dbReference>
<dbReference type="KEGG" id="afg:AFULGI_00008730"/>
<gene>
    <name evidence="10" type="ORF">AFULGI_00008730</name>
</gene>
<keyword evidence="8 9" id="KW-0472">Membrane</keyword>
<dbReference type="Proteomes" id="UP000028501">
    <property type="component" value="Chromosome"/>
</dbReference>
<protein>
    <submittedName>
        <fullName evidence="10">Phosphate/sulfate permease</fullName>
    </submittedName>
</protein>
<evidence type="ECO:0000313" key="10">
    <source>
        <dbReference type="EMBL" id="AIG97667.1"/>
    </source>
</evidence>
<dbReference type="Pfam" id="PF01384">
    <property type="entry name" value="PHO4"/>
    <property type="match status" value="1"/>
</dbReference>
<dbReference type="InterPro" id="IPR001204">
    <property type="entry name" value="Phos_transporter"/>
</dbReference>
<evidence type="ECO:0000313" key="11">
    <source>
        <dbReference type="Proteomes" id="UP000028501"/>
    </source>
</evidence>
<feature type="transmembrane region" description="Helical" evidence="9">
    <location>
        <begin position="73"/>
        <end position="92"/>
    </location>
</feature>
<evidence type="ECO:0000256" key="8">
    <source>
        <dbReference type="ARBA" id="ARBA00023136"/>
    </source>
</evidence>
<keyword evidence="6 9" id="KW-0812">Transmembrane</keyword>
<dbReference type="PANTHER" id="PTHR11101:SF80">
    <property type="entry name" value="PHOSPHATE TRANSPORTER"/>
    <property type="match status" value="1"/>
</dbReference>
<comment type="subcellular location">
    <subcellularLocation>
        <location evidence="2">Membrane</location>
        <topology evidence="2">Multi-pass membrane protein</topology>
    </subcellularLocation>
</comment>
<organism evidence="10 11">
    <name type="scientific">Archaeoglobus fulgidus DSM 8774</name>
    <dbReference type="NCBI Taxonomy" id="1344584"/>
    <lineage>
        <taxon>Archaea</taxon>
        <taxon>Methanobacteriati</taxon>
        <taxon>Methanobacteriota</taxon>
        <taxon>Archaeoglobi</taxon>
        <taxon>Archaeoglobales</taxon>
        <taxon>Archaeoglobaceae</taxon>
        <taxon>Archaeoglobus</taxon>
    </lineage>
</organism>
<dbReference type="HOGENOM" id="CLU_015355_0_0_2"/>
<feature type="transmembrane region" description="Helical" evidence="9">
    <location>
        <begin position="40"/>
        <end position="61"/>
    </location>
</feature>
<feature type="transmembrane region" description="Helical" evidence="9">
    <location>
        <begin position="288"/>
        <end position="309"/>
    </location>
</feature>